<gene>
    <name evidence="2" type="ORF">SMD44_03417</name>
</gene>
<protein>
    <submittedName>
        <fullName evidence="2">Hemerythrin</fullName>
    </submittedName>
</protein>
<name>A0A1Z1WC14_9ACTN</name>
<dbReference type="eggNOG" id="COG3945">
    <property type="taxonomic scope" value="Bacteria"/>
</dbReference>
<feature type="domain" description="Hemerythrin-like" evidence="1">
    <location>
        <begin position="11"/>
        <end position="141"/>
    </location>
</feature>
<evidence type="ECO:0000259" key="1">
    <source>
        <dbReference type="Pfam" id="PF01814"/>
    </source>
</evidence>
<dbReference type="InterPro" id="IPR012312">
    <property type="entry name" value="Hemerythrin-like"/>
</dbReference>
<organism evidence="2 3">
    <name type="scientific">Streptomyces alboflavus</name>
    <dbReference type="NCBI Taxonomy" id="67267"/>
    <lineage>
        <taxon>Bacteria</taxon>
        <taxon>Bacillati</taxon>
        <taxon>Actinomycetota</taxon>
        <taxon>Actinomycetes</taxon>
        <taxon>Kitasatosporales</taxon>
        <taxon>Streptomycetaceae</taxon>
        <taxon>Streptomyces</taxon>
    </lineage>
</organism>
<dbReference type="Gene3D" id="1.20.120.520">
    <property type="entry name" value="nmb1532 protein domain like"/>
    <property type="match status" value="1"/>
</dbReference>
<accession>A0A1Z1WC14</accession>
<dbReference type="RefSeq" id="WP_087884399.1">
    <property type="nucleotide sequence ID" value="NZ_CP021748.1"/>
</dbReference>
<proteinExistence type="predicted"/>
<sequence length="216" mass="23002">MSEADGAIDLTALYAMHGALRRELAQLDRVTATAGHDPRQVLATAAGWQLLKKALRAHQSAEDDALWPPLRHRLAGRPKDLAVLAVMEAEHAAIAPVVEAIDAALADPGADALRLGLLTDALTSGVAGHLDHEEDTVLPLARRVLTAEQGEHFGRVQARRIGPDAPLLLPWLLDGADEPTVRRLLAPLPASTCAAYVARWAPAYALLDRWSAGTAS</sequence>
<dbReference type="OrthoDB" id="5197650at2"/>
<dbReference type="Pfam" id="PF01814">
    <property type="entry name" value="Hemerythrin"/>
    <property type="match status" value="1"/>
</dbReference>
<dbReference type="AlphaFoldDB" id="A0A1Z1WC14"/>
<dbReference type="KEGG" id="salf:SMD44_03417"/>
<evidence type="ECO:0000313" key="3">
    <source>
        <dbReference type="Proteomes" id="UP000195880"/>
    </source>
</evidence>
<evidence type="ECO:0000313" key="2">
    <source>
        <dbReference type="EMBL" id="ARX83984.1"/>
    </source>
</evidence>
<dbReference type="STRING" id="67267.GCA_000716675_05737"/>
<dbReference type="EMBL" id="CP021748">
    <property type="protein sequence ID" value="ARX83984.1"/>
    <property type="molecule type" value="Genomic_DNA"/>
</dbReference>
<dbReference type="CDD" id="cd12108">
    <property type="entry name" value="Hr-like"/>
    <property type="match status" value="1"/>
</dbReference>
<dbReference type="Proteomes" id="UP000195880">
    <property type="component" value="Chromosome"/>
</dbReference>
<keyword evidence="3" id="KW-1185">Reference proteome</keyword>
<reference evidence="2 3" key="1">
    <citation type="submission" date="2017-05" db="EMBL/GenBank/DDBJ databases">
        <title>Streptomyces alboflavus Genome sequencing and assembly.</title>
        <authorList>
            <person name="Wang Y."/>
            <person name="Du B."/>
            <person name="Ding Y."/>
            <person name="Liu H."/>
            <person name="Hou Q."/>
            <person name="Liu K."/>
            <person name="Wang C."/>
            <person name="Yao L."/>
        </authorList>
    </citation>
    <scope>NUCLEOTIDE SEQUENCE [LARGE SCALE GENOMIC DNA]</scope>
    <source>
        <strain evidence="2 3">MDJK44</strain>
    </source>
</reference>